<feature type="domain" description="FecR protein" evidence="2">
    <location>
        <begin position="113"/>
        <end position="205"/>
    </location>
</feature>
<dbReference type="Gene3D" id="3.55.50.30">
    <property type="match status" value="1"/>
</dbReference>
<keyword evidence="1" id="KW-0812">Transmembrane</keyword>
<dbReference type="GO" id="GO:0016989">
    <property type="term" value="F:sigma factor antagonist activity"/>
    <property type="evidence" value="ECO:0007669"/>
    <property type="project" value="TreeGrafter"/>
</dbReference>
<dbReference type="EMBL" id="AQPN01000049">
    <property type="protein sequence ID" value="EOR95478.1"/>
    <property type="molecule type" value="Genomic_DNA"/>
</dbReference>
<comment type="caution">
    <text evidence="4">The sequence shown here is derived from an EMBL/GenBank/DDBJ whole genome shotgun (WGS) entry which is preliminary data.</text>
</comment>
<dbReference type="InterPro" id="IPR032508">
    <property type="entry name" value="FecR_C"/>
</dbReference>
<keyword evidence="5" id="KW-1185">Reference proteome</keyword>
<gene>
    <name evidence="4" type="ORF">ADIARSV_1297</name>
</gene>
<dbReference type="InterPro" id="IPR006860">
    <property type="entry name" value="FecR"/>
</dbReference>
<accession>R9GUW0</accession>
<keyword evidence="1" id="KW-0472">Membrane</keyword>
<dbReference type="PANTHER" id="PTHR30273:SF2">
    <property type="entry name" value="PROTEIN FECR"/>
    <property type="match status" value="1"/>
</dbReference>
<evidence type="ECO:0000256" key="1">
    <source>
        <dbReference type="SAM" id="Phobius"/>
    </source>
</evidence>
<sequence length="320" mass="36697">MQENKEFLEKIVKHLNNPEDKLLLEEIEAQKNASEANLDLYNQIVYLWNLAPEVRSLNAVDVEQATARLSLRLKKEKRFKYTYWLRNVAAIVLLLGAAYWIYSASSKVIYLEKTAKNGVDSITLQDSTKIYLSEGSSIKYPNKLNEAVRKVYLLRGEAFFKVTPNKTHPFVVDIKSSRITVLGTSFNIRNTDGKIALNVKTGKVKFELANGSNTSILIAGEGLLYDFIKRKTIRYQDKTGSTFAWLTHELNFVDAPLSEVFSSLENYYHIRFQIQDSLSSYNKFNARFKDNTIDEVLAIIKETYPLTINQKDSIIIIKNK</sequence>
<proteinExistence type="predicted"/>
<organism evidence="4 5">
    <name type="scientific">Arcticibacter svalbardensis MN12-7</name>
    <dbReference type="NCBI Taxonomy" id="1150600"/>
    <lineage>
        <taxon>Bacteria</taxon>
        <taxon>Pseudomonadati</taxon>
        <taxon>Bacteroidota</taxon>
        <taxon>Sphingobacteriia</taxon>
        <taxon>Sphingobacteriales</taxon>
        <taxon>Sphingobacteriaceae</taxon>
        <taxon>Arcticibacter</taxon>
    </lineage>
</organism>
<evidence type="ECO:0000313" key="4">
    <source>
        <dbReference type="EMBL" id="EOR95478.1"/>
    </source>
</evidence>
<dbReference type="InterPro" id="IPR012373">
    <property type="entry name" value="Ferrdict_sens_TM"/>
</dbReference>
<dbReference type="AlphaFoldDB" id="R9GUW0"/>
<dbReference type="Pfam" id="PF04773">
    <property type="entry name" value="FecR"/>
    <property type="match status" value="1"/>
</dbReference>
<name>R9GUW0_9SPHI</name>
<feature type="transmembrane region" description="Helical" evidence="1">
    <location>
        <begin position="83"/>
        <end position="102"/>
    </location>
</feature>
<dbReference type="Proteomes" id="UP000014174">
    <property type="component" value="Unassembled WGS sequence"/>
</dbReference>
<evidence type="ECO:0008006" key="6">
    <source>
        <dbReference type="Google" id="ProtNLM"/>
    </source>
</evidence>
<evidence type="ECO:0000313" key="5">
    <source>
        <dbReference type="Proteomes" id="UP000014174"/>
    </source>
</evidence>
<reference evidence="4 5" key="1">
    <citation type="journal article" date="2013" name="Genome Announc.">
        <title>Draft Genome Sequence of Arcticibacter svalbardensis Strain MN12-7T, a Member of the Family Sphingobacteriaceae Isolated from an Arctic Soil Sample.</title>
        <authorList>
            <person name="Shivaji S."/>
            <person name="Ara S."/>
            <person name="Prasad S."/>
            <person name="Manasa B.P."/>
            <person name="Begum Z."/>
            <person name="Singh A."/>
            <person name="Kumar Pinnaka A."/>
        </authorList>
    </citation>
    <scope>NUCLEOTIDE SEQUENCE [LARGE SCALE GENOMIC DNA]</scope>
    <source>
        <strain evidence="4 5">MN12-7</strain>
    </source>
</reference>
<dbReference type="STRING" id="1150600.ADIARSV_1297"/>
<keyword evidence="1" id="KW-1133">Transmembrane helix</keyword>
<protein>
    <recommendedName>
        <fullName evidence="6">Anti-sigma factor</fullName>
    </recommendedName>
</protein>
<dbReference type="Pfam" id="PF16344">
    <property type="entry name" value="FecR_C"/>
    <property type="match status" value="1"/>
</dbReference>
<dbReference type="PIRSF" id="PIRSF018266">
    <property type="entry name" value="FecR"/>
    <property type="match status" value="1"/>
</dbReference>
<dbReference type="PANTHER" id="PTHR30273">
    <property type="entry name" value="PERIPLASMIC SIGNAL SENSOR AND SIGMA FACTOR ACTIVATOR FECR-RELATED"/>
    <property type="match status" value="1"/>
</dbReference>
<evidence type="ECO:0000259" key="3">
    <source>
        <dbReference type="Pfam" id="PF16344"/>
    </source>
</evidence>
<feature type="domain" description="Protein FecR C-terminal" evidence="3">
    <location>
        <begin position="250"/>
        <end position="317"/>
    </location>
</feature>
<dbReference type="RefSeq" id="WP_016194538.1">
    <property type="nucleotide sequence ID" value="NZ_AQPN01000049.1"/>
</dbReference>
<dbReference type="OrthoDB" id="1452822at2"/>
<dbReference type="eggNOG" id="COG3712">
    <property type="taxonomic scope" value="Bacteria"/>
</dbReference>
<dbReference type="Gene3D" id="2.60.120.1440">
    <property type="match status" value="1"/>
</dbReference>
<evidence type="ECO:0000259" key="2">
    <source>
        <dbReference type="Pfam" id="PF04773"/>
    </source>
</evidence>